<dbReference type="EMBL" id="CADCTQ010000303">
    <property type="protein sequence ID" value="CAA9279442.1"/>
    <property type="molecule type" value="Genomic_DNA"/>
</dbReference>
<keyword evidence="1" id="KW-0812">Transmembrane</keyword>
<feature type="transmembrane region" description="Helical" evidence="1">
    <location>
        <begin position="7"/>
        <end position="26"/>
    </location>
</feature>
<accession>A0A6J4JK08</accession>
<dbReference type="AlphaFoldDB" id="A0A6J4JK08"/>
<name>A0A6J4JK08_9SPHI</name>
<evidence type="ECO:0000313" key="2">
    <source>
        <dbReference type="EMBL" id="CAA9279442.1"/>
    </source>
</evidence>
<feature type="transmembrane region" description="Helical" evidence="1">
    <location>
        <begin position="32"/>
        <end position="49"/>
    </location>
</feature>
<sequence>MKDFVRVLIMLVLVFAAMAGVVYLNYALNQATLAVLAGVIAVVIIVLVYRNFQRWFGPR</sequence>
<reference evidence="2" key="1">
    <citation type="submission" date="2020-02" db="EMBL/GenBank/DDBJ databases">
        <authorList>
            <person name="Meier V. D."/>
        </authorList>
    </citation>
    <scope>NUCLEOTIDE SEQUENCE</scope>
    <source>
        <strain evidence="2">AVDCRST_MAG56</strain>
    </source>
</reference>
<organism evidence="2">
    <name type="scientific">uncultured Cytophagales bacterium</name>
    <dbReference type="NCBI Taxonomy" id="158755"/>
    <lineage>
        <taxon>Bacteria</taxon>
        <taxon>Pseudomonadati</taxon>
        <taxon>Bacteroidota</taxon>
        <taxon>Sphingobacteriia</taxon>
        <taxon>Sphingobacteriales</taxon>
        <taxon>environmental samples</taxon>
    </lineage>
</organism>
<evidence type="ECO:0000256" key="1">
    <source>
        <dbReference type="SAM" id="Phobius"/>
    </source>
</evidence>
<gene>
    <name evidence="2" type="ORF">AVDCRST_MAG56-3622</name>
</gene>
<keyword evidence="1" id="KW-1133">Transmembrane helix</keyword>
<keyword evidence="1" id="KW-0472">Membrane</keyword>
<protein>
    <submittedName>
        <fullName evidence="2">Uncharacterized protein</fullName>
    </submittedName>
</protein>
<proteinExistence type="predicted"/>